<keyword evidence="4" id="KW-0378">Hydrolase</keyword>
<evidence type="ECO:0000256" key="1">
    <source>
        <dbReference type="ARBA" id="ARBA00000094"/>
    </source>
</evidence>
<dbReference type="InterPro" id="IPR024746">
    <property type="entry name" value="Glyco_hydro_100"/>
</dbReference>
<sequence>MIEEAYKQAINVLNECVSDIGFKASALNNGYREVWGRDSMITLIGAMSSGEKSLLRASVESINTLCSNQTELGLIPNNVDVENNEAQFRSYMDGNMWYVIGIWYYYKRTSDKDFLKKYKDSAFRTLEWLRHQDVDNSGMISTQEAANWMDIFHVRGKVLYDNILYSKALLCASEIAEEFGELERAKKYKDLSKRCIDGIQYTLWVDDSHSSFSDEVKDLKNKIKNSRHLEEEYILISQKCAHIIWRPYFLAYRTFRYYGNWFDTLGNSLAIIFNIAGSEQTKKILEYAAQVEIASPYAAKATYPPIYPGDAEWREYFLVGNLNLPNHYHNGGIWPFVGGFYISALVKAGQLGSAANFLQSLAEANKIGRNFDWEFNEWFHGNTGKPMGKEKQAWSAAMYVYAYNCVKSGVVDL</sequence>
<dbReference type="Gene3D" id="1.50.10.10">
    <property type="match status" value="1"/>
</dbReference>
<dbReference type="EC" id="3.2.1.26" evidence="3"/>
<dbReference type="PANTHER" id="PTHR34987">
    <property type="entry name" value="C, PUTATIVE (AFU_ORTHOLOGUE AFUA_3G02880)-RELATED"/>
    <property type="match status" value="1"/>
</dbReference>
<dbReference type="GO" id="GO:0033926">
    <property type="term" value="F:endo-alpha-N-acetylgalactosaminidase activity"/>
    <property type="evidence" value="ECO:0007669"/>
    <property type="project" value="InterPro"/>
</dbReference>
<dbReference type="AlphaFoldDB" id="A0A1G2H4J8"/>
<dbReference type="Proteomes" id="UP000177932">
    <property type="component" value="Unassembled WGS sequence"/>
</dbReference>
<accession>A0A1G2H4J8</accession>
<organism evidence="7 8">
    <name type="scientific">Candidatus Spechtbacteria bacterium RIFCSPHIGHO2_01_FULL_43_30</name>
    <dbReference type="NCBI Taxonomy" id="1802158"/>
    <lineage>
        <taxon>Bacteria</taxon>
        <taxon>Candidatus Spechtiibacteriota</taxon>
    </lineage>
</organism>
<evidence type="ECO:0000256" key="4">
    <source>
        <dbReference type="ARBA" id="ARBA00022801"/>
    </source>
</evidence>
<evidence type="ECO:0000313" key="8">
    <source>
        <dbReference type="Proteomes" id="UP000177932"/>
    </source>
</evidence>
<dbReference type="InterPro" id="IPR008928">
    <property type="entry name" value="6-hairpin_glycosidase_sf"/>
</dbReference>
<evidence type="ECO:0000313" key="7">
    <source>
        <dbReference type="EMBL" id="OGZ57415.1"/>
    </source>
</evidence>
<name>A0A1G2H4J8_9BACT</name>
<keyword evidence="5" id="KW-0119">Carbohydrate metabolism</keyword>
<dbReference type="STRING" id="1802158.A2827_00930"/>
<dbReference type="Pfam" id="PF12899">
    <property type="entry name" value="Glyco_hydro_100"/>
    <property type="match status" value="1"/>
</dbReference>
<evidence type="ECO:0000256" key="3">
    <source>
        <dbReference type="ARBA" id="ARBA00012758"/>
    </source>
</evidence>
<comment type="caution">
    <text evidence="7">The sequence shown here is derived from an EMBL/GenBank/DDBJ whole genome shotgun (WGS) entry which is preliminary data.</text>
</comment>
<evidence type="ECO:0000256" key="5">
    <source>
        <dbReference type="ARBA" id="ARBA00023277"/>
    </source>
</evidence>
<evidence type="ECO:0000256" key="6">
    <source>
        <dbReference type="ARBA" id="ARBA00023295"/>
    </source>
</evidence>
<protein>
    <recommendedName>
        <fullName evidence="3">beta-fructofuranosidase</fullName>
        <ecNumber evidence="3">3.2.1.26</ecNumber>
    </recommendedName>
</protein>
<keyword evidence="6" id="KW-0326">Glycosidase</keyword>
<dbReference type="GO" id="GO:0005975">
    <property type="term" value="P:carbohydrate metabolic process"/>
    <property type="evidence" value="ECO:0007669"/>
    <property type="project" value="InterPro"/>
</dbReference>
<gene>
    <name evidence="7" type="ORF">A2827_00930</name>
</gene>
<dbReference type="InterPro" id="IPR012341">
    <property type="entry name" value="6hp_glycosidase-like_sf"/>
</dbReference>
<proteinExistence type="inferred from homology"/>
<reference evidence="7 8" key="1">
    <citation type="journal article" date="2016" name="Nat. Commun.">
        <title>Thousands of microbial genomes shed light on interconnected biogeochemical processes in an aquifer system.</title>
        <authorList>
            <person name="Anantharaman K."/>
            <person name="Brown C.T."/>
            <person name="Hug L.A."/>
            <person name="Sharon I."/>
            <person name="Castelle C.J."/>
            <person name="Probst A.J."/>
            <person name="Thomas B.C."/>
            <person name="Singh A."/>
            <person name="Wilkins M.J."/>
            <person name="Karaoz U."/>
            <person name="Brodie E.L."/>
            <person name="Williams K.H."/>
            <person name="Hubbard S.S."/>
            <person name="Banfield J.F."/>
        </authorList>
    </citation>
    <scope>NUCLEOTIDE SEQUENCE [LARGE SCALE GENOMIC DNA]</scope>
</reference>
<dbReference type="EMBL" id="MHOD01000031">
    <property type="protein sequence ID" value="OGZ57415.1"/>
    <property type="molecule type" value="Genomic_DNA"/>
</dbReference>
<dbReference type="GO" id="GO:0004564">
    <property type="term" value="F:beta-fructofuranosidase activity"/>
    <property type="evidence" value="ECO:0007669"/>
    <property type="project" value="UniProtKB-EC"/>
</dbReference>
<dbReference type="PANTHER" id="PTHR34987:SF4">
    <property type="entry name" value="ALPHA-L-RHAMNOSIDASE C-TERMINAL DOMAIN-CONTAINING PROTEIN"/>
    <property type="match status" value="1"/>
</dbReference>
<comment type="similarity">
    <text evidence="2">Belongs to the glycosyl hydrolase 100 family.</text>
</comment>
<dbReference type="SUPFAM" id="SSF48208">
    <property type="entry name" value="Six-hairpin glycosidases"/>
    <property type="match status" value="1"/>
</dbReference>
<evidence type="ECO:0000256" key="2">
    <source>
        <dbReference type="ARBA" id="ARBA00007671"/>
    </source>
</evidence>
<comment type="catalytic activity">
    <reaction evidence="1">
        <text>Hydrolysis of terminal non-reducing beta-D-fructofuranoside residues in beta-D-fructofuranosides.</text>
        <dbReference type="EC" id="3.2.1.26"/>
    </reaction>
</comment>